<dbReference type="AlphaFoldDB" id="A0AAV2QLC6"/>
<organism evidence="1 2">
    <name type="scientific">Meganyctiphanes norvegica</name>
    <name type="common">Northern krill</name>
    <name type="synonym">Thysanopoda norvegica</name>
    <dbReference type="NCBI Taxonomy" id="48144"/>
    <lineage>
        <taxon>Eukaryota</taxon>
        <taxon>Metazoa</taxon>
        <taxon>Ecdysozoa</taxon>
        <taxon>Arthropoda</taxon>
        <taxon>Crustacea</taxon>
        <taxon>Multicrustacea</taxon>
        <taxon>Malacostraca</taxon>
        <taxon>Eumalacostraca</taxon>
        <taxon>Eucarida</taxon>
        <taxon>Euphausiacea</taxon>
        <taxon>Euphausiidae</taxon>
        <taxon>Meganyctiphanes</taxon>
    </lineage>
</organism>
<sequence length="230" mass="25755">MRAHILGITILAVCLVGKVMGWIAPFYSLPQLEPSMPTDEDEAGKDTQIMVPSIPVGIGLENLPLEMLWKEVLKNPSVMSDGVPQPGMILSPTEEIFFKLFPEHKSKNIQSNKISSDFRRGILLDYLAQEGMTYSAIIQHLQQGNHSGDMQVQNMNGNTLNFTMDQEEMLFINGIKVNEVRSRSDDKGPFVYIIGGSLFNHMDMVKPELDHQKNKNATGIDGRSYLEPSF</sequence>
<accession>A0AAV2QLC6</accession>
<reference evidence="1 2" key="1">
    <citation type="submission" date="2024-05" db="EMBL/GenBank/DDBJ databases">
        <authorList>
            <person name="Wallberg A."/>
        </authorList>
    </citation>
    <scope>NUCLEOTIDE SEQUENCE [LARGE SCALE GENOMIC DNA]</scope>
</reference>
<dbReference type="Proteomes" id="UP001497623">
    <property type="component" value="Unassembled WGS sequence"/>
</dbReference>
<protein>
    <submittedName>
        <fullName evidence="1">Uncharacterized protein</fullName>
    </submittedName>
</protein>
<gene>
    <name evidence="1" type="ORF">MNOR_LOCUS13568</name>
</gene>
<proteinExistence type="predicted"/>
<evidence type="ECO:0000313" key="2">
    <source>
        <dbReference type="Proteomes" id="UP001497623"/>
    </source>
</evidence>
<keyword evidence="2" id="KW-1185">Reference proteome</keyword>
<evidence type="ECO:0000313" key="1">
    <source>
        <dbReference type="EMBL" id="CAL4088484.1"/>
    </source>
</evidence>
<dbReference type="EMBL" id="CAXKWB010007807">
    <property type="protein sequence ID" value="CAL4088484.1"/>
    <property type="molecule type" value="Genomic_DNA"/>
</dbReference>
<name>A0AAV2QLC6_MEGNR</name>
<comment type="caution">
    <text evidence="1">The sequence shown here is derived from an EMBL/GenBank/DDBJ whole genome shotgun (WGS) entry which is preliminary data.</text>
</comment>